<sequence>MECTTLRTALCRLINSFVIQSTSYSQFEISLEHLEYLRYSLHNSRENEYSRLVLLKVNYKNNFPLKMARFSTIYLYIFKVARLFGVMFQFVSKNFLANTPVTNEFSLFQYLNRIPHIFSVIIIFAMLLNLFPLNTSIIVFFMKKCRLL</sequence>
<evidence type="ECO:0000313" key="2">
    <source>
        <dbReference type="Proteomes" id="UP000095283"/>
    </source>
</evidence>
<evidence type="ECO:0000313" key="3">
    <source>
        <dbReference type="WBParaSite" id="Hba_01483"/>
    </source>
</evidence>
<keyword evidence="2" id="KW-1185">Reference proteome</keyword>
<keyword evidence="1" id="KW-0472">Membrane</keyword>
<reference evidence="3" key="1">
    <citation type="submission" date="2016-11" db="UniProtKB">
        <authorList>
            <consortium name="WormBaseParasite"/>
        </authorList>
    </citation>
    <scope>IDENTIFICATION</scope>
</reference>
<keyword evidence="1" id="KW-1133">Transmembrane helix</keyword>
<evidence type="ECO:0000256" key="1">
    <source>
        <dbReference type="SAM" id="Phobius"/>
    </source>
</evidence>
<keyword evidence="1" id="KW-0812">Transmembrane</keyword>
<organism evidence="2 3">
    <name type="scientific">Heterorhabditis bacteriophora</name>
    <name type="common">Entomopathogenic nematode worm</name>
    <dbReference type="NCBI Taxonomy" id="37862"/>
    <lineage>
        <taxon>Eukaryota</taxon>
        <taxon>Metazoa</taxon>
        <taxon>Ecdysozoa</taxon>
        <taxon>Nematoda</taxon>
        <taxon>Chromadorea</taxon>
        <taxon>Rhabditida</taxon>
        <taxon>Rhabditina</taxon>
        <taxon>Rhabditomorpha</taxon>
        <taxon>Strongyloidea</taxon>
        <taxon>Heterorhabditidae</taxon>
        <taxon>Heterorhabditis</taxon>
    </lineage>
</organism>
<dbReference type="Proteomes" id="UP000095283">
    <property type="component" value="Unplaced"/>
</dbReference>
<dbReference type="WBParaSite" id="Hba_01483">
    <property type="protein sequence ID" value="Hba_01483"/>
    <property type="gene ID" value="Hba_01483"/>
</dbReference>
<protein>
    <submittedName>
        <fullName evidence="3">Uncharacterized protein</fullName>
    </submittedName>
</protein>
<accession>A0A1I7W9Y8</accession>
<proteinExistence type="predicted"/>
<dbReference type="AlphaFoldDB" id="A0A1I7W9Y8"/>
<name>A0A1I7W9Y8_HETBA</name>
<feature type="transmembrane region" description="Helical" evidence="1">
    <location>
        <begin position="73"/>
        <end position="91"/>
    </location>
</feature>
<feature type="transmembrane region" description="Helical" evidence="1">
    <location>
        <begin position="117"/>
        <end position="142"/>
    </location>
</feature>